<organism evidence="2 4">
    <name type="scientific">Polarella glacialis</name>
    <name type="common">Dinoflagellate</name>
    <dbReference type="NCBI Taxonomy" id="89957"/>
    <lineage>
        <taxon>Eukaryota</taxon>
        <taxon>Sar</taxon>
        <taxon>Alveolata</taxon>
        <taxon>Dinophyceae</taxon>
        <taxon>Suessiales</taxon>
        <taxon>Suessiaceae</taxon>
        <taxon>Polarella</taxon>
    </lineage>
</organism>
<evidence type="ECO:0000313" key="4">
    <source>
        <dbReference type="Proteomes" id="UP000626109"/>
    </source>
</evidence>
<feature type="region of interest" description="Disordered" evidence="1">
    <location>
        <begin position="1"/>
        <end position="93"/>
    </location>
</feature>
<evidence type="ECO:0000256" key="1">
    <source>
        <dbReference type="SAM" id="MobiDB-lite"/>
    </source>
</evidence>
<sequence length="93" mass="9069">MEARRCTVALEQQAGNRGTADAGRPAPFPTCSGPVATQPGWAAPFPTSSGTAALPLGLSLAGKTRPGHDGGTTGAGTSSSGNGDSKASTPSSW</sequence>
<gene>
    <name evidence="2" type="ORF">PGLA2088_LOCUS14826</name>
    <name evidence="3" type="ORF">PGLA2088_LOCUS17608</name>
</gene>
<comment type="caution">
    <text evidence="2">The sequence shown here is derived from an EMBL/GenBank/DDBJ whole genome shotgun (WGS) entry which is preliminary data.</text>
</comment>
<evidence type="ECO:0000313" key="3">
    <source>
        <dbReference type="EMBL" id="CAE8670969.1"/>
    </source>
</evidence>
<dbReference type="EMBL" id="CAJNNW010023670">
    <property type="protein sequence ID" value="CAE8670969.1"/>
    <property type="molecule type" value="Genomic_DNA"/>
</dbReference>
<protein>
    <submittedName>
        <fullName evidence="2">Uncharacterized protein</fullName>
    </submittedName>
</protein>
<name>A0A813IZ21_POLGL</name>
<dbReference type="Proteomes" id="UP000626109">
    <property type="component" value="Unassembled WGS sequence"/>
</dbReference>
<reference evidence="2" key="1">
    <citation type="submission" date="2021-02" db="EMBL/GenBank/DDBJ databases">
        <authorList>
            <person name="Dougan E. K."/>
            <person name="Rhodes N."/>
            <person name="Thang M."/>
            <person name="Chan C."/>
        </authorList>
    </citation>
    <scope>NUCLEOTIDE SEQUENCE</scope>
</reference>
<dbReference type="EMBL" id="CAJNNW010018075">
    <property type="protein sequence ID" value="CAE8662328.1"/>
    <property type="molecule type" value="Genomic_DNA"/>
</dbReference>
<proteinExistence type="predicted"/>
<dbReference type="AlphaFoldDB" id="A0A813IZ21"/>
<accession>A0A813IZ21</accession>
<evidence type="ECO:0000313" key="2">
    <source>
        <dbReference type="EMBL" id="CAE8662328.1"/>
    </source>
</evidence>